<organism evidence="2 3">
    <name type="scientific">Gryllus longicercus</name>
    <dbReference type="NCBI Taxonomy" id="2509291"/>
    <lineage>
        <taxon>Eukaryota</taxon>
        <taxon>Metazoa</taxon>
        <taxon>Ecdysozoa</taxon>
        <taxon>Arthropoda</taxon>
        <taxon>Hexapoda</taxon>
        <taxon>Insecta</taxon>
        <taxon>Pterygota</taxon>
        <taxon>Neoptera</taxon>
        <taxon>Polyneoptera</taxon>
        <taxon>Orthoptera</taxon>
        <taxon>Ensifera</taxon>
        <taxon>Gryllidea</taxon>
        <taxon>Grylloidea</taxon>
        <taxon>Gryllidae</taxon>
        <taxon>Gryllinae</taxon>
        <taxon>Gryllus</taxon>
    </lineage>
</organism>
<reference evidence="2 3" key="1">
    <citation type="submission" date="2024-03" db="EMBL/GenBank/DDBJ databases">
        <title>The genome assembly and annotation of the cricket Gryllus longicercus Weissman &amp; Gray.</title>
        <authorList>
            <person name="Szrajer S."/>
            <person name="Gray D."/>
            <person name="Ylla G."/>
        </authorList>
    </citation>
    <scope>NUCLEOTIDE SEQUENCE [LARGE SCALE GENOMIC DNA]</scope>
    <source>
        <strain evidence="2">DAG 2021-001</strain>
        <tissue evidence="2">Whole body minus gut</tissue>
    </source>
</reference>
<keyword evidence="1" id="KW-0812">Transmembrane</keyword>
<dbReference type="AlphaFoldDB" id="A0AAN9VNB6"/>
<comment type="caution">
    <text evidence="2">The sequence shown here is derived from an EMBL/GenBank/DDBJ whole genome shotgun (WGS) entry which is preliminary data.</text>
</comment>
<keyword evidence="1" id="KW-1133">Transmembrane helix</keyword>
<protein>
    <submittedName>
        <fullName evidence="2">Uncharacterized protein</fullName>
    </submittedName>
</protein>
<feature type="transmembrane region" description="Helical" evidence="1">
    <location>
        <begin position="57"/>
        <end position="78"/>
    </location>
</feature>
<dbReference type="InterPro" id="IPR053077">
    <property type="entry name" value="MARVEL_domain_protein_3"/>
</dbReference>
<feature type="transmembrane region" description="Helical" evidence="1">
    <location>
        <begin position="18"/>
        <end position="37"/>
    </location>
</feature>
<dbReference type="Pfam" id="PF15860">
    <property type="entry name" value="DUF4728"/>
    <property type="match status" value="1"/>
</dbReference>
<keyword evidence="3" id="KW-1185">Reference proteome</keyword>
<name>A0AAN9VNB6_9ORTH</name>
<evidence type="ECO:0000256" key="1">
    <source>
        <dbReference type="SAM" id="Phobius"/>
    </source>
</evidence>
<feature type="transmembrane region" description="Helical" evidence="1">
    <location>
        <begin position="85"/>
        <end position="105"/>
    </location>
</feature>
<gene>
    <name evidence="2" type="ORF">R5R35_005614</name>
</gene>
<dbReference type="EMBL" id="JAZDUA010000163">
    <property type="protein sequence ID" value="KAK7865886.1"/>
    <property type="molecule type" value="Genomic_DNA"/>
</dbReference>
<dbReference type="PANTHER" id="PTHR34609:SF17">
    <property type="entry name" value="GEO08273P1-RELATED"/>
    <property type="match status" value="1"/>
</dbReference>
<accession>A0AAN9VNB6</accession>
<evidence type="ECO:0000313" key="3">
    <source>
        <dbReference type="Proteomes" id="UP001378592"/>
    </source>
</evidence>
<feature type="transmembrane region" description="Helical" evidence="1">
    <location>
        <begin position="125"/>
        <end position="148"/>
    </location>
</feature>
<dbReference type="PANTHER" id="PTHR34609">
    <property type="entry name" value="GEO08273P1-RELATED"/>
    <property type="match status" value="1"/>
</dbReference>
<dbReference type="Proteomes" id="UP001378592">
    <property type="component" value="Unassembled WGS sequence"/>
</dbReference>
<proteinExistence type="predicted"/>
<dbReference type="InterPro" id="IPR031720">
    <property type="entry name" value="DUF4728"/>
</dbReference>
<sequence>MPILDSCCGCGSLKTGTIITGVLGVVIGIVTLILVLVTDMKFQTIIIDTLPETVVKIIFAINLVMTVLISLLLIVGAIKRNKFMMLPWVALAILLAVGLVISIIYTAVVCFMDSERPNHVLRGSLWLALGLPAVAVYVYLWVVVYSYFQLLMEEAGRGKYGKPLRR</sequence>
<keyword evidence="1" id="KW-0472">Membrane</keyword>
<evidence type="ECO:0000313" key="2">
    <source>
        <dbReference type="EMBL" id="KAK7865886.1"/>
    </source>
</evidence>